<name>A0A142JJC3_9BURK</name>
<proteinExistence type="predicted"/>
<sequence length="99" mass="11182">MQRVQKTGRYWQLWHLSSRGLCYCALAWTTLDGAAPGWRRLHPHLPLRDRYSPEKTLHAVVAYQLASGALVPVRGYEGARMLTFAYVAWSSRPRGVAAA</sequence>
<evidence type="ECO:0000313" key="2">
    <source>
        <dbReference type="Proteomes" id="UP000075238"/>
    </source>
</evidence>
<dbReference type="KEGG" id="cnan:A2G96_10720"/>
<dbReference type="Proteomes" id="UP000075238">
    <property type="component" value="Chromosome 1"/>
</dbReference>
<dbReference type="STRING" id="1796606.A2G96_10720"/>
<gene>
    <name evidence="1" type="ORF">A2G96_10720</name>
</gene>
<dbReference type="AlphaFoldDB" id="A0A142JJC3"/>
<organism evidence="1 2">
    <name type="scientific">Cupriavidus nantongensis</name>
    <dbReference type="NCBI Taxonomy" id="1796606"/>
    <lineage>
        <taxon>Bacteria</taxon>
        <taxon>Pseudomonadati</taxon>
        <taxon>Pseudomonadota</taxon>
        <taxon>Betaproteobacteria</taxon>
        <taxon>Burkholderiales</taxon>
        <taxon>Burkholderiaceae</taxon>
        <taxon>Cupriavidus</taxon>
    </lineage>
</organism>
<dbReference type="OrthoDB" id="8965990at2"/>
<dbReference type="RefSeq" id="WP_062799125.1">
    <property type="nucleotide sequence ID" value="NZ_CP014844.1"/>
</dbReference>
<reference evidence="1 2" key="1">
    <citation type="submission" date="2016-03" db="EMBL/GenBank/DDBJ databases">
        <title>Complete genome sequence of a novel chlorpyrifos degrading bacterium, Cupriavidus nantongensis sp. X1.</title>
        <authorList>
            <person name="Fang L."/>
        </authorList>
    </citation>
    <scope>NUCLEOTIDE SEQUENCE [LARGE SCALE GENOMIC DNA]</scope>
    <source>
        <strain evidence="1 2">X1</strain>
    </source>
</reference>
<dbReference type="EMBL" id="CP014844">
    <property type="protein sequence ID" value="AMR78185.1"/>
    <property type="molecule type" value="Genomic_DNA"/>
</dbReference>
<accession>A0A142JJC3</accession>
<keyword evidence="2" id="KW-1185">Reference proteome</keyword>
<protein>
    <submittedName>
        <fullName evidence="1">Uncharacterized protein</fullName>
    </submittedName>
</protein>
<evidence type="ECO:0000313" key="1">
    <source>
        <dbReference type="EMBL" id="AMR78185.1"/>
    </source>
</evidence>